<evidence type="ECO:0000313" key="7">
    <source>
        <dbReference type="Proteomes" id="UP000318571"/>
    </source>
</evidence>
<sequence>MPNHTQVMGVDSTINLVSLSNHLKSFILLTTMERLFLSQDIITRVPKVKVYIRPKLVLLLNFHPAIKDIKMVHRGTIRLAAMVDMIRMENVVRRGFIRKVYGILSVQLLITCGLISIFVFVKPLRDFAIENESLYWIAFAVTMVCMIAMVCCESVRRKSPTNFVFLGIFTICEGFMMGSLAAHFEADAVLIAAGTCAVVTLALTVFAFQSKYDFTVCGGMLLALLLILLLGGILMAILPNSKWAMIGYGSAGALIFSLYIVYDTQIMMGGKHKYALSPEEYIFAALNLYLDIINLFVYLLMIIGIARSD</sequence>
<feature type="transmembrane region" description="Helical" evidence="5">
    <location>
        <begin position="243"/>
        <end position="262"/>
    </location>
</feature>
<name>A0A553PRL9_TIGCA</name>
<evidence type="ECO:0000256" key="4">
    <source>
        <dbReference type="ARBA" id="ARBA00023136"/>
    </source>
</evidence>
<feature type="transmembrane region" description="Helical" evidence="5">
    <location>
        <begin position="188"/>
        <end position="208"/>
    </location>
</feature>
<feature type="transmembrane region" description="Helical" evidence="5">
    <location>
        <begin position="100"/>
        <end position="121"/>
    </location>
</feature>
<dbReference type="CDD" id="cd10428">
    <property type="entry name" value="LFG_like"/>
    <property type="match status" value="1"/>
</dbReference>
<evidence type="ECO:0000256" key="1">
    <source>
        <dbReference type="ARBA" id="ARBA00004141"/>
    </source>
</evidence>
<dbReference type="Proteomes" id="UP000318571">
    <property type="component" value="Chromosome 12"/>
</dbReference>
<organism evidence="6 7">
    <name type="scientific">Tigriopus californicus</name>
    <name type="common">Marine copepod</name>
    <dbReference type="NCBI Taxonomy" id="6832"/>
    <lineage>
        <taxon>Eukaryota</taxon>
        <taxon>Metazoa</taxon>
        <taxon>Ecdysozoa</taxon>
        <taxon>Arthropoda</taxon>
        <taxon>Crustacea</taxon>
        <taxon>Multicrustacea</taxon>
        <taxon>Hexanauplia</taxon>
        <taxon>Copepoda</taxon>
        <taxon>Harpacticoida</taxon>
        <taxon>Harpacticidae</taxon>
        <taxon>Tigriopus</taxon>
    </lineage>
</organism>
<evidence type="ECO:0000256" key="5">
    <source>
        <dbReference type="RuleBase" id="RU004379"/>
    </source>
</evidence>
<accession>A0A553PRL9</accession>
<comment type="similarity">
    <text evidence="5">Belongs to the BI1 family.</text>
</comment>
<dbReference type="InterPro" id="IPR006214">
    <property type="entry name" value="Bax_inhibitor_1-related"/>
</dbReference>
<dbReference type="EMBL" id="VCGU01000001">
    <property type="protein sequence ID" value="TRY80322.1"/>
    <property type="molecule type" value="Genomic_DNA"/>
</dbReference>
<evidence type="ECO:0000256" key="3">
    <source>
        <dbReference type="ARBA" id="ARBA00022989"/>
    </source>
</evidence>
<evidence type="ECO:0000313" key="6">
    <source>
        <dbReference type="EMBL" id="TRY80322.1"/>
    </source>
</evidence>
<feature type="transmembrane region" description="Helical" evidence="5">
    <location>
        <begin position="282"/>
        <end position="306"/>
    </location>
</feature>
<gene>
    <name evidence="6" type="ORF">TCAL_13299</name>
</gene>
<dbReference type="AlphaFoldDB" id="A0A553PRL9"/>
<keyword evidence="2 5" id="KW-0812">Transmembrane</keyword>
<dbReference type="GO" id="GO:0016020">
    <property type="term" value="C:membrane"/>
    <property type="evidence" value="ECO:0007669"/>
    <property type="project" value="UniProtKB-SubCell"/>
</dbReference>
<dbReference type="PANTHER" id="PTHR23291:SF47">
    <property type="entry name" value="TRANSMEMBRANE BAX INHIBITOR MOTIF CONTAINING 7"/>
    <property type="match status" value="1"/>
</dbReference>
<feature type="transmembrane region" description="Helical" evidence="5">
    <location>
        <begin position="163"/>
        <end position="182"/>
    </location>
</feature>
<dbReference type="Pfam" id="PF01027">
    <property type="entry name" value="Bax1-I"/>
    <property type="match status" value="1"/>
</dbReference>
<keyword evidence="7" id="KW-1185">Reference proteome</keyword>
<dbReference type="OMA" id="NPWFTYA"/>
<proteinExistence type="inferred from homology"/>
<feature type="transmembrane region" description="Helical" evidence="5">
    <location>
        <begin position="215"/>
        <end position="237"/>
    </location>
</feature>
<keyword evidence="4 5" id="KW-0472">Membrane</keyword>
<comment type="subcellular location">
    <subcellularLocation>
        <location evidence="1">Membrane</location>
        <topology evidence="1">Multi-pass membrane protein</topology>
    </subcellularLocation>
</comment>
<feature type="transmembrane region" description="Helical" evidence="5">
    <location>
        <begin position="133"/>
        <end position="151"/>
    </location>
</feature>
<dbReference type="PANTHER" id="PTHR23291">
    <property type="entry name" value="BAX INHIBITOR-RELATED"/>
    <property type="match status" value="1"/>
</dbReference>
<keyword evidence="3 5" id="KW-1133">Transmembrane helix</keyword>
<evidence type="ECO:0000256" key="2">
    <source>
        <dbReference type="ARBA" id="ARBA00022692"/>
    </source>
</evidence>
<reference evidence="6 7" key="1">
    <citation type="journal article" date="2018" name="Nat. Ecol. Evol.">
        <title>Genomic signatures of mitonuclear coevolution across populations of Tigriopus californicus.</title>
        <authorList>
            <person name="Barreto F.S."/>
            <person name="Watson E.T."/>
            <person name="Lima T.G."/>
            <person name="Willett C.S."/>
            <person name="Edmands S."/>
            <person name="Li W."/>
            <person name="Burton R.S."/>
        </authorList>
    </citation>
    <scope>NUCLEOTIDE SEQUENCE [LARGE SCALE GENOMIC DNA]</scope>
    <source>
        <strain evidence="6 7">San Diego</strain>
    </source>
</reference>
<comment type="caution">
    <text evidence="6">The sequence shown here is derived from an EMBL/GenBank/DDBJ whole genome shotgun (WGS) entry which is preliminary data.</text>
</comment>
<protein>
    <submittedName>
        <fullName evidence="6">Uncharacterized protein</fullName>
    </submittedName>
</protein>